<organism evidence="15 16">
    <name type="scientific">Cloacibacillus evryensis</name>
    <dbReference type="NCBI Taxonomy" id="508460"/>
    <lineage>
        <taxon>Bacteria</taxon>
        <taxon>Thermotogati</taxon>
        <taxon>Synergistota</taxon>
        <taxon>Synergistia</taxon>
        <taxon>Synergistales</taxon>
        <taxon>Synergistaceae</taxon>
        <taxon>Cloacibacillus</taxon>
    </lineage>
</organism>
<dbReference type="PROSITE" id="PS00670">
    <property type="entry name" value="D_2_HYDROXYACID_DH_2"/>
    <property type="match status" value="1"/>
</dbReference>
<comment type="caution">
    <text evidence="15">The sequence shown here is derived from an EMBL/GenBank/DDBJ whole genome shotgun (WGS) entry which is preliminary data.</text>
</comment>
<dbReference type="InterPro" id="IPR002912">
    <property type="entry name" value="ACT_dom"/>
</dbReference>
<dbReference type="Gene3D" id="3.40.50.720">
    <property type="entry name" value="NAD(P)-binding Rossmann-like Domain"/>
    <property type="match status" value="2"/>
</dbReference>
<dbReference type="EC" id="1.1.1.95" evidence="10"/>
<comment type="catalytic activity">
    <reaction evidence="9 10">
        <text>(2R)-3-phosphoglycerate + NAD(+) = 3-phosphooxypyruvate + NADH + H(+)</text>
        <dbReference type="Rhea" id="RHEA:12641"/>
        <dbReference type="ChEBI" id="CHEBI:15378"/>
        <dbReference type="ChEBI" id="CHEBI:18110"/>
        <dbReference type="ChEBI" id="CHEBI:57540"/>
        <dbReference type="ChEBI" id="CHEBI:57945"/>
        <dbReference type="ChEBI" id="CHEBI:58272"/>
        <dbReference type="EC" id="1.1.1.95"/>
    </reaction>
</comment>
<dbReference type="PROSITE" id="PS00671">
    <property type="entry name" value="D_2_HYDROXYACID_DH_3"/>
    <property type="match status" value="1"/>
</dbReference>
<dbReference type="SUPFAM" id="SSF55021">
    <property type="entry name" value="ACT-like"/>
    <property type="match status" value="1"/>
</dbReference>
<comment type="similarity">
    <text evidence="3 10">Belongs to the D-isomer specific 2-hydroxyacid dehydrogenase family.</text>
</comment>
<name>A0AAW5K0V7_9BACT</name>
<dbReference type="PANTHER" id="PTHR42789">
    <property type="entry name" value="D-ISOMER SPECIFIC 2-HYDROXYACID DEHYDROGENASE FAMILY PROTEIN (AFU_ORTHOLOGUE AFUA_6G10090)"/>
    <property type="match status" value="1"/>
</dbReference>
<dbReference type="InterPro" id="IPR050857">
    <property type="entry name" value="D-2-hydroxyacid_DH"/>
</dbReference>
<evidence type="ECO:0000256" key="6">
    <source>
        <dbReference type="ARBA" id="ARBA00023027"/>
    </source>
</evidence>
<evidence type="ECO:0000256" key="7">
    <source>
        <dbReference type="ARBA" id="ARBA00023299"/>
    </source>
</evidence>
<dbReference type="CDD" id="cd12173">
    <property type="entry name" value="PGDH_4"/>
    <property type="match status" value="1"/>
</dbReference>
<dbReference type="Pfam" id="PF01842">
    <property type="entry name" value="ACT"/>
    <property type="match status" value="1"/>
</dbReference>
<evidence type="ECO:0000256" key="5">
    <source>
        <dbReference type="ARBA" id="ARBA00023002"/>
    </source>
</evidence>
<dbReference type="SUPFAM" id="SSF143548">
    <property type="entry name" value="Serine metabolism enzymes domain"/>
    <property type="match status" value="1"/>
</dbReference>
<feature type="domain" description="D-isomer specific 2-hydroxyacid dehydrogenase NAD-binding" evidence="13">
    <location>
        <begin position="111"/>
        <end position="289"/>
    </location>
</feature>
<dbReference type="Pfam" id="PF00389">
    <property type="entry name" value="2-Hacid_dh"/>
    <property type="match status" value="1"/>
</dbReference>
<dbReference type="GO" id="GO:0006564">
    <property type="term" value="P:L-serine biosynthetic process"/>
    <property type="evidence" value="ECO:0007669"/>
    <property type="project" value="UniProtKB-UniRule"/>
</dbReference>
<evidence type="ECO:0000256" key="10">
    <source>
        <dbReference type="RuleBase" id="RU363003"/>
    </source>
</evidence>
<gene>
    <name evidence="15" type="primary">serA</name>
    <name evidence="15" type="ORF">NE630_02895</name>
</gene>
<evidence type="ECO:0000256" key="2">
    <source>
        <dbReference type="ARBA" id="ARBA00005216"/>
    </source>
</evidence>
<evidence type="ECO:0000313" key="15">
    <source>
        <dbReference type="EMBL" id="MCQ4813369.1"/>
    </source>
</evidence>
<feature type="domain" description="D-isomer specific 2-hydroxyacid dehydrogenase catalytic" evidence="11">
    <location>
        <begin position="7"/>
        <end position="321"/>
    </location>
</feature>
<dbReference type="FunFam" id="3.40.50.720:FF:000021">
    <property type="entry name" value="D-3-phosphoglycerate dehydrogenase"/>
    <property type="match status" value="1"/>
</dbReference>
<evidence type="ECO:0000256" key="1">
    <source>
        <dbReference type="ARBA" id="ARBA00003800"/>
    </source>
</evidence>
<keyword evidence="5 10" id="KW-0560">Oxidoreductase</keyword>
<dbReference type="InterPro" id="IPR045626">
    <property type="entry name" value="PGDH_ASB_dom"/>
</dbReference>
<dbReference type="CDD" id="cd04902">
    <property type="entry name" value="ACT_3PGDH-xct"/>
    <property type="match status" value="1"/>
</dbReference>
<evidence type="ECO:0000256" key="9">
    <source>
        <dbReference type="ARBA" id="ARBA00048731"/>
    </source>
</evidence>
<dbReference type="PANTHER" id="PTHR42789:SF1">
    <property type="entry name" value="D-ISOMER SPECIFIC 2-HYDROXYACID DEHYDROGENASE FAMILY PROTEIN (AFU_ORTHOLOGUE AFUA_6G10090)"/>
    <property type="match status" value="1"/>
</dbReference>
<keyword evidence="6 10" id="KW-0520">NAD</keyword>
<reference evidence="15 16" key="1">
    <citation type="submission" date="2022-06" db="EMBL/GenBank/DDBJ databases">
        <title>Isolation of gut microbiota from human fecal samples.</title>
        <authorList>
            <person name="Pamer E.G."/>
            <person name="Barat B."/>
            <person name="Waligurski E."/>
            <person name="Medina S."/>
            <person name="Paddock L."/>
            <person name="Mostad J."/>
        </authorList>
    </citation>
    <scope>NUCLEOTIDE SEQUENCE [LARGE SCALE GENOMIC DNA]</scope>
    <source>
        <strain evidence="15 16">DFI.9.90</strain>
    </source>
</reference>
<dbReference type="InterPro" id="IPR006140">
    <property type="entry name" value="D-isomer_DH_NAD-bd"/>
</dbReference>
<comment type="catalytic activity">
    <reaction evidence="8">
        <text>(R)-2-hydroxyglutarate + NAD(+) = 2-oxoglutarate + NADH + H(+)</text>
        <dbReference type="Rhea" id="RHEA:49612"/>
        <dbReference type="ChEBI" id="CHEBI:15378"/>
        <dbReference type="ChEBI" id="CHEBI:15801"/>
        <dbReference type="ChEBI" id="CHEBI:16810"/>
        <dbReference type="ChEBI" id="CHEBI:57540"/>
        <dbReference type="ChEBI" id="CHEBI:57945"/>
        <dbReference type="EC" id="1.1.1.399"/>
    </reaction>
</comment>
<dbReference type="GO" id="GO:0004617">
    <property type="term" value="F:phosphoglycerate dehydrogenase activity"/>
    <property type="evidence" value="ECO:0007669"/>
    <property type="project" value="UniProtKB-UniRule"/>
</dbReference>
<dbReference type="InterPro" id="IPR029753">
    <property type="entry name" value="D-isomer_DH_CS"/>
</dbReference>
<dbReference type="InterPro" id="IPR045865">
    <property type="entry name" value="ACT-like_dom_sf"/>
</dbReference>
<dbReference type="InterPro" id="IPR006236">
    <property type="entry name" value="PGDH"/>
</dbReference>
<dbReference type="RefSeq" id="WP_256181394.1">
    <property type="nucleotide sequence ID" value="NZ_CP171104.1"/>
</dbReference>
<dbReference type="InterPro" id="IPR036291">
    <property type="entry name" value="NAD(P)-bd_dom_sf"/>
</dbReference>
<dbReference type="Gene3D" id="3.30.70.260">
    <property type="match status" value="1"/>
</dbReference>
<dbReference type="InterPro" id="IPR029009">
    <property type="entry name" value="ASB_dom_sf"/>
</dbReference>
<accession>A0AAW5K0V7</accession>
<dbReference type="GO" id="GO:0051287">
    <property type="term" value="F:NAD binding"/>
    <property type="evidence" value="ECO:0007669"/>
    <property type="project" value="UniProtKB-UniRule"/>
</dbReference>
<comment type="pathway">
    <text evidence="2 10">Amino-acid biosynthesis; L-serine biosynthesis; L-serine from 3-phospho-D-glycerate: step 1/3.</text>
</comment>
<dbReference type="SUPFAM" id="SSF52283">
    <property type="entry name" value="Formate/glycerate dehydrogenase catalytic domain-like"/>
    <property type="match status" value="1"/>
</dbReference>
<dbReference type="Pfam" id="PF02826">
    <property type="entry name" value="2-Hacid_dh_C"/>
    <property type="match status" value="1"/>
</dbReference>
<keyword evidence="16" id="KW-1185">Reference proteome</keyword>
<dbReference type="Pfam" id="PF19304">
    <property type="entry name" value="PGDH_inter"/>
    <property type="match status" value="1"/>
</dbReference>
<evidence type="ECO:0000259" key="11">
    <source>
        <dbReference type="Pfam" id="PF00389"/>
    </source>
</evidence>
<dbReference type="Proteomes" id="UP001205919">
    <property type="component" value="Unassembled WGS sequence"/>
</dbReference>
<feature type="domain" description="ACT" evidence="12">
    <location>
        <begin position="473"/>
        <end position="530"/>
    </location>
</feature>
<evidence type="ECO:0000259" key="12">
    <source>
        <dbReference type="Pfam" id="PF01842"/>
    </source>
</evidence>
<keyword evidence="10" id="KW-0028">Amino-acid biosynthesis</keyword>
<feature type="domain" description="D-3-phosphoglycerate dehydrogenase ASB" evidence="14">
    <location>
        <begin position="335"/>
        <end position="460"/>
    </location>
</feature>
<protein>
    <recommendedName>
        <fullName evidence="4 10">D-3-phosphoglycerate dehydrogenase</fullName>
        <ecNumber evidence="10">1.1.1.95</ecNumber>
    </recommendedName>
</protein>
<sequence>MDRKWKILVTEKVGEAGLDIFRNAPDVELDVEIGLAEEELIAKLPAYDGILTRSGTTMDERKIEAGKNLKVIGRAGVGVDNIDLPAASRQGIIVINAPSGNTLAATELTMANMLAVVRHVPQACSSLHRGKWDRNRFTGCQLSGRKLLIIGLGRIGSEVAKRARAFGMEVIAYDPYIPQKKAESLHVELVSDLEGAVSLADVVTIHTPLTQETSDMIDADMLRAFKQGAYLVNCARGGIVDEAAVAEAVRDGRLSGFATDVFSAEPLAAGHPFLAEDIAERIVITPHIGANTVEAQSEVSRIAAQNMLMVLRGEPYSHAVNLPFIEQALNGDQRMYLALSRKIGVLAAKLAQVRGAAAHNCHVTLRGALFEDEEKRVANQLRPYTIAVLKGMLEVSVGSSVTYMIAPLLAKDRHISIDESCGESKTYKNTIEVELETEKGSVSLLATITEEGRQRIVRVNDYWVDFVPSGKLLIFQNHDRPGVIGKIGSVLGAADVNIANFALGRKEGSGLALGALEIDGETDDRLRGELVKSGDMVWVTTVDFTKAG</sequence>
<evidence type="ECO:0000256" key="4">
    <source>
        <dbReference type="ARBA" id="ARBA00021582"/>
    </source>
</evidence>
<proteinExistence type="inferred from homology"/>
<dbReference type="InterPro" id="IPR006139">
    <property type="entry name" value="D-isomer_2_OHA_DH_cat_dom"/>
</dbReference>
<dbReference type="AlphaFoldDB" id="A0AAW5K0V7"/>
<dbReference type="EMBL" id="JANFYT010000004">
    <property type="protein sequence ID" value="MCQ4813369.1"/>
    <property type="molecule type" value="Genomic_DNA"/>
</dbReference>
<keyword evidence="7 10" id="KW-0718">Serine biosynthesis</keyword>
<dbReference type="Gene3D" id="3.30.1330.90">
    <property type="entry name" value="D-3-phosphoglycerate dehydrogenase, domain 3"/>
    <property type="match status" value="1"/>
</dbReference>
<evidence type="ECO:0000259" key="14">
    <source>
        <dbReference type="Pfam" id="PF19304"/>
    </source>
</evidence>
<dbReference type="NCBIfam" id="TIGR01327">
    <property type="entry name" value="PGDH"/>
    <property type="match status" value="1"/>
</dbReference>
<comment type="function">
    <text evidence="1">Catalyzes the reversible oxidation of 3-phospho-D-glycerate to 3-phosphonooxypyruvate, the first step of the phosphorylated L-serine biosynthesis pathway. Also catalyzes the reversible oxidation of 2-hydroxyglutarate to 2-oxoglutarate.</text>
</comment>
<evidence type="ECO:0000259" key="13">
    <source>
        <dbReference type="Pfam" id="PF02826"/>
    </source>
</evidence>
<evidence type="ECO:0000256" key="3">
    <source>
        <dbReference type="ARBA" id="ARBA00005854"/>
    </source>
</evidence>
<evidence type="ECO:0000256" key="8">
    <source>
        <dbReference type="ARBA" id="ARBA00048126"/>
    </source>
</evidence>
<dbReference type="SUPFAM" id="SSF51735">
    <property type="entry name" value="NAD(P)-binding Rossmann-fold domains"/>
    <property type="match status" value="1"/>
</dbReference>
<evidence type="ECO:0000313" key="16">
    <source>
        <dbReference type="Proteomes" id="UP001205919"/>
    </source>
</evidence>